<keyword evidence="3" id="KW-1185">Reference proteome</keyword>
<reference evidence="3" key="1">
    <citation type="journal article" date="2019" name="Int. J. Syst. Evol. Microbiol.">
        <title>The Global Catalogue of Microorganisms (GCM) 10K type strain sequencing project: providing services to taxonomists for standard genome sequencing and annotation.</title>
        <authorList>
            <consortium name="The Broad Institute Genomics Platform"/>
            <consortium name="The Broad Institute Genome Sequencing Center for Infectious Disease"/>
            <person name="Wu L."/>
            <person name="Ma J."/>
        </authorList>
    </citation>
    <scope>NUCLEOTIDE SEQUENCE [LARGE SCALE GENOMIC DNA]</scope>
    <source>
        <strain evidence="3">CGMCC 1.15422</strain>
    </source>
</reference>
<evidence type="ECO:0000313" key="2">
    <source>
        <dbReference type="EMBL" id="GGG26477.1"/>
    </source>
</evidence>
<proteinExistence type="predicted"/>
<comment type="caution">
    <text evidence="2">The sequence shown here is derived from an EMBL/GenBank/DDBJ whole genome shotgun (WGS) entry which is preliminary data.</text>
</comment>
<organism evidence="2 3">
    <name type="scientific">Christiangramia forsetii</name>
    <dbReference type="NCBI Taxonomy" id="411153"/>
    <lineage>
        <taxon>Bacteria</taxon>
        <taxon>Pseudomonadati</taxon>
        <taxon>Bacteroidota</taxon>
        <taxon>Flavobacteriia</taxon>
        <taxon>Flavobacteriales</taxon>
        <taxon>Flavobacteriaceae</taxon>
        <taxon>Christiangramia</taxon>
    </lineage>
</organism>
<feature type="region of interest" description="Disordered" evidence="1">
    <location>
        <begin position="88"/>
        <end position="127"/>
    </location>
</feature>
<feature type="compositionally biased region" description="Acidic residues" evidence="1">
    <location>
        <begin position="100"/>
        <end position="113"/>
    </location>
</feature>
<gene>
    <name evidence="2" type="ORF">GCM10011532_07340</name>
</gene>
<protein>
    <submittedName>
        <fullName evidence="2">Uncharacterized protein</fullName>
    </submittedName>
</protein>
<sequence>MMEKPNKCITRARARELSVKWWETRGRVIEQSEKHPDVCAVNFSIAELEEYLAYVKENSQNVNDPGITIWMGSYAKKEDKPSLSTVFLSPTKKKAPGTYEGDENNFEENEEIDPYNHGQGMWPPGVY</sequence>
<evidence type="ECO:0000256" key="1">
    <source>
        <dbReference type="SAM" id="MobiDB-lite"/>
    </source>
</evidence>
<evidence type="ECO:0000313" key="3">
    <source>
        <dbReference type="Proteomes" id="UP000605733"/>
    </source>
</evidence>
<dbReference type="EMBL" id="BMIX01000001">
    <property type="protein sequence ID" value="GGG26477.1"/>
    <property type="molecule type" value="Genomic_DNA"/>
</dbReference>
<dbReference type="RefSeq" id="WP_011709988.1">
    <property type="nucleotide sequence ID" value="NZ_BMIX01000001.1"/>
</dbReference>
<dbReference type="Proteomes" id="UP000605733">
    <property type="component" value="Unassembled WGS sequence"/>
</dbReference>
<accession>A0ABQ1WCV0</accession>
<name>A0ABQ1WCV0_9FLAO</name>